<dbReference type="SUPFAM" id="SSF51445">
    <property type="entry name" value="(Trans)glycosidases"/>
    <property type="match status" value="1"/>
</dbReference>
<dbReference type="eggNOG" id="COG3858">
    <property type="taxonomic scope" value="Bacteria"/>
</dbReference>
<dbReference type="PANTHER" id="PTHR46066:SF2">
    <property type="entry name" value="CHITINASE DOMAIN-CONTAINING PROTEIN 1"/>
    <property type="match status" value="1"/>
</dbReference>
<dbReference type="GO" id="GO:0016787">
    <property type="term" value="F:hydrolase activity"/>
    <property type="evidence" value="ECO:0007669"/>
    <property type="project" value="UniProtKB-KW"/>
</dbReference>
<name>T0CXF3_ALIAG</name>
<accession>A0A9E6ZG29</accession>
<protein>
    <submittedName>
        <fullName evidence="1">Glycosyl hydrolase family 18 protein</fullName>
    </submittedName>
</protein>
<dbReference type="SMART" id="SM00636">
    <property type="entry name" value="Glyco_18"/>
    <property type="match status" value="1"/>
</dbReference>
<proteinExistence type="predicted"/>
<gene>
    <name evidence="1" type="ORF">K1I37_03420</name>
</gene>
<sequence length="476" mass="50855">MNRRAAVSLFTLAVSALAFPTDAIASSSLQKTVKVNGTVLSRPYGVVTSDGSQQTTFMPIWYVGKALEAAGFTQSWDGKSHTWTLTTATDGDFSEIPVGSGSASIVINGKLVKKVNTVVKKDPAAGANAQPTVYMPIYYIEQIFQAAGIQTSWNGVTWSITSGATNPVVFGFVTNYGGSTDSLTDLEANPIVTEFSTFTHSITASGGLEGTRFTQAGTYAQQNGLAAYITVTNMNSTTGDFDGTLATQILSDATKRQALLNNMVSLVQGTPFAGINIDFEMLPTSSRSLFSSFITDLANALHAAGKQLSVDVPAVTNASSAYNYATIGTASDEVMVMAYDYSYPGGPAGAIAPVGWVQQVMSYTTTQIPPDKVLLGLPVYGYDWANGQTTALTLTQVNKLISENNITPKWDSQAEEPYFTYTASGATHTVYYENAQSIEDKLQLAKQDNLRGVALWRIGLEDNEVWAPLQQYADGN</sequence>
<dbReference type="EMBL" id="CP080467">
    <property type="protein sequence ID" value="UNO49605.1"/>
    <property type="molecule type" value="Genomic_DNA"/>
</dbReference>
<keyword evidence="2" id="KW-1185">Reference proteome</keyword>
<dbReference type="STRING" id="1356854.N007_15750"/>
<dbReference type="InterPro" id="IPR011583">
    <property type="entry name" value="Chitinase_II/V-like_cat"/>
</dbReference>
<dbReference type="InterPro" id="IPR029070">
    <property type="entry name" value="Chitinase_insertion_sf"/>
</dbReference>
<dbReference type="InterPro" id="IPR001223">
    <property type="entry name" value="Glyco_hydro18_cat"/>
</dbReference>
<dbReference type="RefSeq" id="WP_021298319.1">
    <property type="nucleotide sequence ID" value="NZ_AURB01000184.1"/>
</dbReference>
<organism evidence="1 2">
    <name type="scientific">Alicyclobacillus acidoterrestris (strain ATCC 49025 / DSM 3922 / CIP 106132 / NCIMB 13137 / GD3B)</name>
    <dbReference type="NCBI Taxonomy" id="1356854"/>
    <lineage>
        <taxon>Bacteria</taxon>
        <taxon>Bacillati</taxon>
        <taxon>Bacillota</taxon>
        <taxon>Bacilli</taxon>
        <taxon>Bacillales</taxon>
        <taxon>Alicyclobacillaceae</taxon>
        <taxon>Alicyclobacillus</taxon>
    </lineage>
</organism>
<dbReference type="GO" id="GO:0008061">
    <property type="term" value="F:chitin binding"/>
    <property type="evidence" value="ECO:0007669"/>
    <property type="project" value="InterPro"/>
</dbReference>
<dbReference type="GO" id="GO:0005975">
    <property type="term" value="P:carbohydrate metabolic process"/>
    <property type="evidence" value="ECO:0007669"/>
    <property type="project" value="InterPro"/>
</dbReference>
<dbReference type="InterPro" id="IPR017853">
    <property type="entry name" value="GH"/>
</dbReference>
<evidence type="ECO:0000313" key="1">
    <source>
        <dbReference type="EMBL" id="UNO49605.1"/>
    </source>
</evidence>
<dbReference type="OrthoDB" id="9775889at2"/>
<accession>T0CXF3</accession>
<keyword evidence="1" id="KW-0378">Hydrolase</keyword>
<reference evidence="2" key="1">
    <citation type="journal article" date="2022" name="G3 (Bethesda)">
        <title>Unveiling the complete genome sequence of Alicyclobacillus acidoterrestris DSM 3922T, a taint-producing strain.</title>
        <authorList>
            <person name="Leonardo I.C."/>
            <person name="Barreto Crespo M.T."/>
            <person name="Gaspar F.B."/>
        </authorList>
    </citation>
    <scope>NUCLEOTIDE SEQUENCE [LARGE SCALE GENOMIC DNA]</scope>
    <source>
        <strain evidence="2">DSM 3922</strain>
    </source>
</reference>
<evidence type="ECO:0000313" key="2">
    <source>
        <dbReference type="Proteomes" id="UP000829401"/>
    </source>
</evidence>
<dbReference type="Proteomes" id="UP000829401">
    <property type="component" value="Chromosome"/>
</dbReference>
<dbReference type="Gene3D" id="3.20.20.80">
    <property type="entry name" value="Glycosidases"/>
    <property type="match status" value="1"/>
</dbReference>
<dbReference type="AlphaFoldDB" id="T0CXF3"/>
<dbReference type="eggNOG" id="COG3409">
    <property type="taxonomic scope" value="Bacteria"/>
</dbReference>
<dbReference type="PROSITE" id="PS51910">
    <property type="entry name" value="GH18_2"/>
    <property type="match status" value="1"/>
</dbReference>
<dbReference type="KEGG" id="aaco:K1I37_03420"/>
<dbReference type="PANTHER" id="PTHR46066">
    <property type="entry name" value="CHITINASE DOMAIN-CONTAINING PROTEIN 1 FAMILY MEMBER"/>
    <property type="match status" value="1"/>
</dbReference>
<dbReference type="Gene3D" id="3.10.50.10">
    <property type="match status" value="1"/>
</dbReference>
<dbReference type="Pfam" id="PF00704">
    <property type="entry name" value="Glyco_hydro_18"/>
    <property type="match status" value="1"/>
</dbReference>